<dbReference type="CDD" id="cd16449">
    <property type="entry name" value="RING-HC"/>
    <property type="match status" value="1"/>
</dbReference>
<evidence type="ECO:0000256" key="14">
    <source>
        <dbReference type="ARBA" id="ARBA00023235"/>
    </source>
</evidence>
<keyword evidence="3" id="KW-0004">4Fe-4S</keyword>
<dbReference type="GO" id="GO:0008270">
    <property type="term" value="F:zinc ion binding"/>
    <property type="evidence" value="ECO:0007669"/>
    <property type="project" value="UniProtKB-KW"/>
</dbReference>
<comment type="catalytic activity">
    <reaction evidence="16">
        <text>ATP + H2O = ADP + phosphate + H(+)</text>
        <dbReference type="Rhea" id="RHEA:13065"/>
        <dbReference type="ChEBI" id="CHEBI:15377"/>
        <dbReference type="ChEBI" id="CHEBI:15378"/>
        <dbReference type="ChEBI" id="CHEBI:30616"/>
        <dbReference type="ChEBI" id="CHEBI:43474"/>
        <dbReference type="ChEBI" id="CHEBI:456216"/>
    </reaction>
</comment>
<evidence type="ECO:0000256" key="10">
    <source>
        <dbReference type="ARBA" id="ARBA00023004"/>
    </source>
</evidence>
<evidence type="ECO:0000256" key="6">
    <source>
        <dbReference type="ARBA" id="ARBA00022763"/>
    </source>
</evidence>
<evidence type="ECO:0000256" key="11">
    <source>
        <dbReference type="ARBA" id="ARBA00023014"/>
    </source>
</evidence>
<dbReference type="Proteomes" id="UP000054558">
    <property type="component" value="Unassembled WGS sequence"/>
</dbReference>
<evidence type="ECO:0000313" key="22">
    <source>
        <dbReference type="EMBL" id="GAQ79984.1"/>
    </source>
</evidence>
<reference evidence="22 23" key="1">
    <citation type="journal article" date="2014" name="Nat. Commun.">
        <title>Klebsormidium flaccidum genome reveals primary factors for plant terrestrial adaptation.</title>
        <authorList>
            <person name="Hori K."/>
            <person name="Maruyama F."/>
            <person name="Fujisawa T."/>
            <person name="Togashi T."/>
            <person name="Yamamoto N."/>
            <person name="Seo M."/>
            <person name="Sato S."/>
            <person name="Yamada T."/>
            <person name="Mori H."/>
            <person name="Tajima N."/>
            <person name="Moriyama T."/>
            <person name="Ikeuchi M."/>
            <person name="Watanabe M."/>
            <person name="Wada H."/>
            <person name="Kobayashi K."/>
            <person name="Saito M."/>
            <person name="Masuda T."/>
            <person name="Sasaki-Sekimoto Y."/>
            <person name="Mashiguchi K."/>
            <person name="Awai K."/>
            <person name="Shimojima M."/>
            <person name="Masuda S."/>
            <person name="Iwai M."/>
            <person name="Nobusawa T."/>
            <person name="Narise T."/>
            <person name="Kondo S."/>
            <person name="Saito H."/>
            <person name="Sato R."/>
            <person name="Murakawa M."/>
            <person name="Ihara Y."/>
            <person name="Oshima-Yamada Y."/>
            <person name="Ohtaka K."/>
            <person name="Satoh M."/>
            <person name="Sonobe K."/>
            <person name="Ishii M."/>
            <person name="Ohtani R."/>
            <person name="Kanamori-Sato M."/>
            <person name="Honoki R."/>
            <person name="Miyazaki D."/>
            <person name="Mochizuki H."/>
            <person name="Umetsu J."/>
            <person name="Higashi K."/>
            <person name="Shibata D."/>
            <person name="Kamiya Y."/>
            <person name="Sato N."/>
            <person name="Nakamura Y."/>
            <person name="Tabata S."/>
            <person name="Ida S."/>
            <person name="Kurokawa K."/>
            <person name="Ohta H."/>
        </authorList>
    </citation>
    <scope>NUCLEOTIDE SEQUENCE [LARGE SCALE GENOMIC DNA]</scope>
    <source>
        <strain evidence="22 23">NIES-2285</strain>
    </source>
</reference>
<dbReference type="CDD" id="cd18788">
    <property type="entry name" value="SF2_C_XPD"/>
    <property type="match status" value="1"/>
</dbReference>
<evidence type="ECO:0000259" key="21">
    <source>
        <dbReference type="PROSITE" id="PS51193"/>
    </source>
</evidence>
<feature type="compositionally biased region" description="Polar residues" evidence="19">
    <location>
        <begin position="1004"/>
        <end position="1014"/>
    </location>
</feature>
<gene>
    <name evidence="22" type="ORF">KFL_000430260</name>
</gene>
<dbReference type="SMART" id="SM00488">
    <property type="entry name" value="DEXDc2"/>
    <property type="match status" value="1"/>
</dbReference>
<dbReference type="InterPro" id="IPR013020">
    <property type="entry name" value="Rad3/Chl1-like"/>
</dbReference>
<dbReference type="NCBIfam" id="TIGR00604">
    <property type="entry name" value="rad3"/>
    <property type="match status" value="1"/>
</dbReference>
<keyword evidence="11" id="KW-0411">Iron-sulfur</keyword>
<evidence type="ECO:0000256" key="3">
    <source>
        <dbReference type="ARBA" id="ARBA00022485"/>
    </source>
</evidence>
<feature type="region of interest" description="Disordered" evidence="19">
    <location>
        <begin position="922"/>
        <end position="1061"/>
    </location>
</feature>
<dbReference type="InterPro" id="IPR006555">
    <property type="entry name" value="ATP-dep_Helicase_C"/>
</dbReference>
<sequence>MPVYTLRGVQVDFPFSAYDCQLVYMERVIQALQTGQNALLESPTGTGKTLCLLCATLAWRESLKTANKPQPPNPQGPPVQAAGNWQPQSSALPLTSGEAFTGGFLSQVSNPNTISALPTIVYSSRTHSQLQQVIKELKNTNYRPKSTILGSREQLCVHHDISKLRGVAQNTTCRATVQARGCRHNVEIESFLHGNPDFGAEPLDIEDLVTIGREIGPCPYYLSRELMAAGAEILFMPYNYLIDKKHRETLKGVNWANTVLIFDEAHNLEGICADAASFDLPALHLTQCITEAGRCVELASQASASGFAGGGTSASAENFLTLKHLLLKLEDKIREVPLAGADGFTRPGPWLLEFLGELNINYETAGLLMDTIDEATALLADDAADKGARSGARQTSYRLSTLAEALRKAFTTEDSMLGPGQTPGGSSSSYRVHIHEGGGPPGRANRAVGGSPQRTLSYWCFDPGTCFREFARLGVRSVVVTSGTLAPLESFAHELKLPFQIRLENPHVIQPRQVWAGVVPVGPSGKALNSSYRTRDSPEYKSELGNAIVNFARIVPNGLLVFFPSYHLLTSCLEFWQTPAPGAATTIWERITRHKQPVVEPREAALFNQANEDFYAKLEDSAASGAVFFAVCRGKVSEGLDFADKAGRAVIITGMPYAMKLDPKIRLKMEFLDDNARAPGAASSGQKALSGDQWYVQLATRAVNQAVGRVIRHRNDYGAIILCDERFGQNNMQNQLSLWLRPYLRRHSKFGEALFTLTQFFRDQAATAVPVAPRAETGPSFGGAKKRLRSEEEGLEVGLEEGANGRRARPHIEMSFEELAGNAGFTNGGVPGSPSAPDSSSRPGGILAILAANKPDQPGGSYRALKEQKKGSLSALLAANRAQAEVQIPLPAGVMLSEATITAANAAIGSMAGIVRADKREGVRGVSGGASAEKGTDLVVGSGSEKEIGLVEASGSKEERISSRNQGEARGDELRDGGLGQSGSGRKSVALDPSLGTTGRHESGNTGSMPSSTAAEKERSGVGRNASGRSDRNYQSGDKSRGEEVAGGGNRGGEAGTSQGAELTTAQDAHTKEMKKRANAMEFLKQVKSELDAADFERFRTLLTDFKKGSTSTETLLDGVVPLFAAKHRWKLLAGFATIVKPADRPLLQRKIDAEKRRRGMSDGAQTPGPSQNGPRSHSTQQRSTGGGASFGRSQGNESPAEGAFQRPTDGYSAPGQRVTSSAGGKALAKSEPRNSVDNAAEVQIGRKCASCQKRPPEKAFKAACGHICCYACWLRIVERTKMCPTCGGRVHKAALEKLYF</sequence>
<comment type="similarity">
    <text evidence="2">Belongs to the helicase family. RAD3/XPD subfamily.</text>
</comment>
<protein>
    <recommendedName>
        <fullName evidence="17">Regulator of telomere elongation helicase 1 homolog</fullName>
    </recommendedName>
</protein>
<dbReference type="OrthoDB" id="19182at2759"/>
<evidence type="ECO:0000256" key="15">
    <source>
        <dbReference type="ARBA" id="ARBA00023242"/>
    </source>
</evidence>
<dbReference type="InterPro" id="IPR045028">
    <property type="entry name" value="DinG/Rad3-like"/>
</dbReference>
<dbReference type="InterPro" id="IPR006554">
    <property type="entry name" value="Helicase-like_DEXD_c2"/>
</dbReference>
<feature type="region of interest" description="Disordered" evidence="19">
    <location>
        <begin position="1152"/>
        <end position="1239"/>
    </location>
</feature>
<keyword evidence="7" id="KW-0378">Hydrolase</keyword>
<evidence type="ECO:0000256" key="16">
    <source>
        <dbReference type="ARBA" id="ARBA00049360"/>
    </source>
</evidence>
<dbReference type="GO" id="GO:0070182">
    <property type="term" value="F:DNA polymerase binding"/>
    <property type="evidence" value="ECO:0000318"/>
    <property type="project" value="GO_Central"/>
</dbReference>
<dbReference type="GO" id="GO:0090657">
    <property type="term" value="P:telomeric loop disassembly"/>
    <property type="evidence" value="ECO:0000318"/>
    <property type="project" value="GO_Central"/>
</dbReference>
<dbReference type="GO" id="GO:0005524">
    <property type="term" value="F:ATP binding"/>
    <property type="evidence" value="ECO:0000318"/>
    <property type="project" value="GO_Central"/>
</dbReference>
<dbReference type="Pfam" id="PF13307">
    <property type="entry name" value="Helicase_C_2"/>
    <property type="match status" value="1"/>
</dbReference>
<dbReference type="GO" id="GO:1904430">
    <property type="term" value="P:negative regulation of t-circle formation"/>
    <property type="evidence" value="ECO:0000318"/>
    <property type="project" value="GO_Central"/>
</dbReference>
<dbReference type="InterPro" id="IPR027417">
    <property type="entry name" value="P-loop_NTPase"/>
</dbReference>
<dbReference type="GO" id="GO:0006281">
    <property type="term" value="P:DNA repair"/>
    <property type="evidence" value="ECO:0007669"/>
    <property type="project" value="UniProtKB-KW"/>
</dbReference>
<name>A0A1Y1HMY1_KLENI</name>
<keyword evidence="4" id="KW-0479">Metal-binding</keyword>
<dbReference type="GO" id="GO:0003678">
    <property type="term" value="F:DNA helicase activity"/>
    <property type="evidence" value="ECO:0000318"/>
    <property type="project" value="GO_Central"/>
</dbReference>
<dbReference type="GO" id="GO:0045910">
    <property type="term" value="P:negative regulation of DNA recombination"/>
    <property type="evidence" value="ECO:0000318"/>
    <property type="project" value="GO_Central"/>
</dbReference>
<dbReference type="GO" id="GO:0016818">
    <property type="term" value="F:hydrolase activity, acting on acid anhydrides, in phosphorus-containing anhydrides"/>
    <property type="evidence" value="ECO:0007669"/>
    <property type="project" value="InterPro"/>
</dbReference>
<dbReference type="InterPro" id="IPR010614">
    <property type="entry name" value="RAD3-like_helicase_DEAD"/>
</dbReference>
<dbReference type="Gene3D" id="3.40.50.300">
    <property type="entry name" value="P-loop containing nucleotide triphosphate hydrolases"/>
    <property type="match status" value="2"/>
</dbReference>
<dbReference type="PROSITE" id="PS50089">
    <property type="entry name" value="ZF_RING_2"/>
    <property type="match status" value="1"/>
</dbReference>
<dbReference type="CDD" id="cd17970">
    <property type="entry name" value="DEAHc_FancJ"/>
    <property type="match status" value="1"/>
</dbReference>
<feature type="region of interest" description="Disordered" evidence="19">
    <location>
        <begin position="773"/>
        <end position="796"/>
    </location>
</feature>
<feature type="compositionally biased region" description="Basic and acidic residues" evidence="19">
    <location>
        <begin position="944"/>
        <end position="976"/>
    </location>
</feature>
<keyword evidence="10" id="KW-0408">Iron</keyword>
<evidence type="ECO:0000256" key="17">
    <source>
        <dbReference type="ARBA" id="ARBA00073810"/>
    </source>
</evidence>
<dbReference type="InterPro" id="IPR001841">
    <property type="entry name" value="Znf_RING"/>
</dbReference>
<keyword evidence="12" id="KW-0238">DNA-binding</keyword>
<keyword evidence="13" id="KW-0234">DNA repair</keyword>
<evidence type="ECO:0000256" key="8">
    <source>
        <dbReference type="ARBA" id="ARBA00022806"/>
    </source>
</evidence>
<keyword evidence="18" id="KW-0863">Zinc-finger</keyword>
<dbReference type="SUPFAM" id="SSF52540">
    <property type="entry name" value="P-loop containing nucleoside triphosphate hydrolases"/>
    <property type="match status" value="1"/>
</dbReference>
<proteinExistence type="inferred from homology"/>
<dbReference type="Pfam" id="PF23116">
    <property type="entry name" value="HHD_RTEL1"/>
    <property type="match status" value="1"/>
</dbReference>
<feature type="domain" description="RING-type" evidence="20">
    <location>
        <begin position="1249"/>
        <end position="1287"/>
    </location>
</feature>
<dbReference type="InterPro" id="IPR014013">
    <property type="entry name" value="Helic_SF1/SF2_ATP-bd_DinG/Rad3"/>
</dbReference>
<evidence type="ECO:0000256" key="1">
    <source>
        <dbReference type="ARBA" id="ARBA00004123"/>
    </source>
</evidence>
<evidence type="ECO:0000256" key="7">
    <source>
        <dbReference type="ARBA" id="ARBA00022801"/>
    </source>
</evidence>
<evidence type="ECO:0000259" key="20">
    <source>
        <dbReference type="PROSITE" id="PS50089"/>
    </source>
</evidence>
<evidence type="ECO:0000256" key="2">
    <source>
        <dbReference type="ARBA" id="ARBA00009146"/>
    </source>
</evidence>
<evidence type="ECO:0000256" key="13">
    <source>
        <dbReference type="ARBA" id="ARBA00023204"/>
    </source>
</evidence>
<dbReference type="SMART" id="SM00491">
    <property type="entry name" value="HELICc2"/>
    <property type="match status" value="1"/>
</dbReference>
<evidence type="ECO:0000256" key="19">
    <source>
        <dbReference type="SAM" id="MobiDB-lite"/>
    </source>
</evidence>
<dbReference type="PANTHER" id="PTHR11472">
    <property type="entry name" value="DNA REPAIR DEAD HELICASE RAD3/XP-D SUBFAMILY MEMBER"/>
    <property type="match status" value="1"/>
</dbReference>
<feature type="compositionally biased region" description="Polar residues" evidence="19">
    <location>
        <begin position="1164"/>
        <end position="1184"/>
    </location>
</feature>
<accession>A0A1Y1HMY1</accession>
<evidence type="ECO:0000256" key="12">
    <source>
        <dbReference type="ARBA" id="ARBA00023125"/>
    </source>
</evidence>
<feature type="domain" description="Helicase ATP-binding" evidence="21">
    <location>
        <begin position="7"/>
        <end position="337"/>
    </location>
</feature>
<keyword evidence="15" id="KW-0539">Nucleus</keyword>
<keyword evidence="8 22" id="KW-0347">Helicase</keyword>
<dbReference type="InterPro" id="IPR057498">
    <property type="entry name" value="Rtel1_ARCH"/>
</dbReference>
<keyword evidence="23" id="KW-1185">Reference proteome</keyword>
<dbReference type="GO" id="GO:0051539">
    <property type="term" value="F:4 iron, 4 sulfur cluster binding"/>
    <property type="evidence" value="ECO:0007669"/>
    <property type="project" value="UniProtKB-KW"/>
</dbReference>
<dbReference type="Pfam" id="PF06733">
    <property type="entry name" value="DEAD_2"/>
    <property type="match status" value="1"/>
</dbReference>
<feature type="region of interest" description="Disordered" evidence="19">
    <location>
        <begin position="65"/>
        <end position="88"/>
    </location>
</feature>
<dbReference type="GO" id="GO:0003677">
    <property type="term" value="F:DNA binding"/>
    <property type="evidence" value="ECO:0007669"/>
    <property type="project" value="UniProtKB-KW"/>
</dbReference>
<dbReference type="Pfam" id="PF23109">
    <property type="entry name" value="ARCH_RTEL1"/>
    <property type="match status" value="1"/>
</dbReference>
<dbReference type="FunFam" id="3.40.50.300:FF:000431">
    <property type="entry name" value="Regulator of telomere elongation helicase 1"/>
    <property type="match status" value="1"/>
</dbReference>
<feature type="region of interest" description="Disordered" evidence="19">
    <location>
        <begin position="823"/>
        <end position="844"/>
    </location>
</feature>
<dbReference type="Gene3D" id="3.30.40.10">
    <property type="entry name" value="Zinc/RING finger domain, C3HC4 (zinc finger)"/>
    <property type="match status" value="1"/>
</dbReference>
<dbReference type="GO" id="GO:0005634">
    <property type="term" value="C:nucleus"/>
    <property type="evidence" value="ECO:0000318"/>
    <property type="project" value="GO_Central"/>
</dbReference>
<dbReference type="InterPro" id="IPR013083">
    <property type="entry name" value="Znf_RING/FYVE/PHD"/>
</dbReference>
<evidence type="ECO:0000256" key="9">
    <source>
        <dbReference type="ARBA" id="ARBA00022840"/>
    </source>
</evidence>
<keyword evidence="14" id="KW-0413">Isomerase</keyword>
<keyword evidence="5" id="KW-0547">Nucleotide-binding</keyword>
<evidence type="ECO:0000256" key="5">
    <source>
        <dbReference type="ARBA" id="ARBA00022741"/>
    </source>
</evidence>
<keyword evidence="6" id="KW-0227">DNA damage</keyword>
<dbReference type="SUPFAM" id="SSF57850">
    <property type="entry name" value="RING/U-box"/>
    <property type="match status" value="1"/>
</dbReference>
<keyword evidence="9" id="KW-0067">ATP-binding</keyword>
<dbReference type="GO" id="GO:0010569">
    <property type="term" value="P:regulation of double-strand break repair via homologous recombination"/>
    <property type="evidence" value="ECO:0000318"/>
    <property type="project" value="GO_Central"/>
</dbReference>
<evidence type="ECO:0000256" key="4">
    <source>
        <dbReference type="ARBA" id="ARBA00022723"/>
    </source>
</evidence>
<dbReference type="Gene3D" id="1.20.1160.20">
    <property type="match status" value="1"/>
</dbReference>
<dbReference type="EMBL" id="DF236992">
    <property type="protein sequence ID" value="GAQ79984.1"/>
    <property type="molecule type" value="Genomic_DNA"/>
</dbReference>
<keyword evidence="18" id="KW-0862">Zinc</keyword>
<evidence type="ECO:0000313" key="23">
    <source>
        <dbReference type="Proteomes" id="UP000054558"/>
    </source>
</evidence>
<feature type="compositionally biased region" description="Gly residues" evidence="19">
    <location>
        <begin position="1045"/>
        <end position="1055"/>
    </location>
</feature>
<comment type="subcellular location">
    <subcellularLocation>
        <location evidence="1">Nucleus</location>
    </subcellularLocation>
</comment>
<dbReference type="PANTHER" id="PTHR11472:SF34">
    <property type="entry name" value="REGULATOR OF TELOMERE ELONGATION HELICASE 1"/>
    <property type="match status" value="1"/>
</dbReference>
<dbReference type="STRING" id="105231.A0A1Y1HMY1"/>
<organism evidence="22 23">
    <name type="scientific">Klebsormidium nitens</name>
    <name type="common">Green alga</name>
    <name type="synonym">Ulothrix nitens</name>
    <dbReference type="NCBI Taxonomy" id="105231"/>
    <lineage>
        <taxon>Eukaryota</taxon>
        <taxon>Viridiplantae</taxon>
        <taxon>Streptophyta</taxon>
        <taxon>Klebsormidiophyceae</taxon>
        <taxon>Klebsormidiales</taxon>
        <taxon>Klebsormidiaceae</taxon>
        <taxon>Klebsormidium</taxon>
    </lineage>
</organism>
<evidence type="ECO:0000256" key="18">
    <source>
        <dbReference type="PROSITE-ProRule" id="PRU00175"/>
    </source>
</evidence>
<dbReference type="PROSITE" id="PS51193">
    <property type="entry name" value="HELICASE_ATP_BIND_2"/>
    <property type="match status" value="1"/>
</dbReference>